<organism evidence="1 2">
    <name type="scientific">Fictibacillus phosphorivorans</name>
    <dbReference type="NCBI Taxonomy" id="1221500"/>
    <lineage>
        <taxon>Bacteria</taxon>
        <taxon>Bacillati</taxon>
        <taxon>Bacillota</taxon>
        <taxon>Bacilli</taxon>
        <taxon>Bacillales</taxon>
        <taxon>Fictibacillaceae</taxon>
        <taxon>Fictibacillus</taxon>
    </lineage>
</organism>
<dbReference type="SMART" id="SM00086">
    <property type="entry name" value="PAC"/>
    <property type="match status" value="1"/>
</dbReference>
<dbReference type="InterPro" id="IPR035965">
    <property type="entry name" value="PAS-like_dom_sf"/>
</dbReference>
<dbReference type="CDD" id="cd00130">
    <property type="entry name" value="PAS"/>
    <property type="match status" value="1"/>
</dbReference>
<dbReference type="STRING" id="1221500.ABE65_015705"/>
<dbReference type="SUPFAM" id="SSF55785">
    <property type="entry name" value="PYP-like sensor domain (PAS domain)"/>
    <property type="match status" value="1"/>
</dbReference>
<dbReference type="KEGG" id="fpn:ABE65_015705"/>
<name>A0A160IPD8_9BACL</name>
<reference evidence="1 2" key="1">
    <citation type="submission" date="2016-04" db="EMBL/GenBank/DDBJ databases">
        <title>Complete genome sequence of Fictibacillus phosphorivorans G25-29, a strain toxic to nematodes.</title>
        <authorList>
            <person name="Zheng Z."/>
        </authorList>
    </citation>
    <scope>NUCLEOTIDE SEQUENCE [LARGE SCALE GENOMIC DNA]</scope>
    <source>
        <strain evidence="1 2">G25-29</strain>
    </source>
</reference>
<dbReference type="PANTHER" id="PTHR32089:SF112">
    <property type="entry name" value="LYSOZYME-LIKE PROTEIN-RELATED"/>
    <property type="match status" value="1"/>
</dbReference>
<proteinExistence type="predicted"/>
<gene>
    <name evidence="1" type="ORF">ABE65_015705</name>
</gene>
<dbReference type="PROSITE" id="PS50111">
    <property type="entry name" value="CHEMOTAXIS_TRANSDUC_2"/>
    <property type="match status" value="1"/>
</dbReference>
<dbReference type="OrthoDB" id="9765776at2"/>
<keyword evidence="2" id="KW-1185">Reference proteome</keyword>
<evidence type="ECO:0000313" key="1">
    <source>
        <dbReference type="EMBL" id="ANC78164.1"/>
    </source>
</evidence>
<dbReference type="SMART" id="SM00283">
    <property type="entry name" value="MA"/>
    <property type="match status" value="1"/>
</dbReference>
<dbReference type="PROSITE" id="PS50113">
    <property type="entry name" value="PAC"/>
    <property type="match status" value="1"/>
</dbReference>
<evidence type="ECO:0000313" key="2">
    <source>
        <dbReference type="Proteomes" id="UP000076623"/>
    </source>
</evidence>
<dbReference type="GO" id="GO:0007165">
    <property type="term" value="P:signal transduction"/>
    <property type="evidence" value="ECO:0007669"/>
    <property type="project" value="InterPro"/>
</dbReference>
<dbReference type="EMBL" id="CP015378">
    <property type="protein sequence ID" value="ANC78164.1"/>
    <property type="molecule type" value="Genomic_DNA"/>
</dbReference>
<dbReference type="InterPro" id="IPR001610">
    <property type="entry name" value="PAC"/>
</dbReference>
<dbReference type="GO" id="GO:0016020">
    <property type="term" value="C:membrane"/>
    <property type="evidence" value="ECO:0007669"/>
    <property type="project" value="InterPro"/>
</dbReference>
<dbReference type="Pfam" id="PF13426">
    <property type="entry name" value="PAS_9"/>
    <property type="match status" value="1"/>
</dbReference>
<dbReference type="SUPFAM" id="SSF58104">
    <property type="entry name" value="Methyl-accepting chemotaxis protein (MCP) signaling domain"/>
    <property type="match status" value="1"/>
</dbReference>
<accession>A0A160IPD8</accession>
<dbReference type="PANTHER" id="PTHR32089">
    <property type="entry name" value="METHYL-ACCEPTING CHEMOTAXIS PROTEIN MCPB"/>
    <property type="match status" value="1"/>
</dbReference>
<dbReference type="InterPro" id="IPR004089">
    <property type="entry name" value="MCPsignal_dom"/>
</dbReference>
<dbReference type="NCBIfam" id="TIGR00229">
    <property type="entry name" value="sensory_box"/>
    <property type="match status" value="1"/>
</dbReference>
<protein>
    <submittedName>
        <fullName evidence="1">Chemotaxis protein</fullName>
    </submittedName>
</protein>
<dbReference type="RefSeq" id="WP_066396851.1">
    <property type="nucleotide sequence ID" value="NZ_CP015378.1"/>
</dbReference>
<dbReference type="Gene3D" id="6.10.250.3200">
    <property type="match status" value="1"/>
</dbReference>
<dbReference type="Proteomes" id="UP000076623">
    <property type="component" value="Chromosome"/>
</dbReference>
<dbReference type="InterPro" id="IPR000014">
    <property type="entry name" value="PAS"/>
</dbReference>
<dbReference type="AlphaFoldDB" id="A0A160IPD8"/>
<dbReference type="Pfam" id="PF00015">
    <property type="entry name" value="MCPsignal"/>
    <property type="match status" value="1"/>
</dbReference>
<dbReference type="Gene3D" id="3.30.450.20">
    <property type="entry name" value="PAS domain"/>
    <property type="match status" value="1"/>
</dbReference>
<sequence>MITLSNNSSTKSSQVLNESAVLAAIDRSVAMIEFDPHGKVLWANKNFATTMEYKVDEMPLLIHKQFCTEDFLRSGEYDRFWKSLREGKTFQEKIQRVTKSKRLIWLEATYTPVLDENHNVTAVVKIATDITNRENNTITVASDLQQMSLELLTRAEEGLKKSNEISLATEKLVSESQQNLLILDSLKKQATSIEDIVKTIREIAAQTNLLALNAAIEAARAGDHGRGFNVVAVEVRKLANRVQDSIQEVNAHISGITGEINKINDVTHRSQEGITNNKKLIEQAMQEFLGIEKSARQLESQASKFKELL</sequence>
<dbReference type="InterPro" id="IPR000700">
    <property type="entry name" value="PAS-assoc_C"/>
</dbReference>